<dbReference type="InterPro" id="IPR023214">
    <property type="entry name" value="HAD_sf"/>
</dbReference>
<dbReference type="Proteomes" id="UP000282195">
    <property type="component" value="Chromosome"/>
</dbReference>
<organism evidence="1 2">
    <name type="scientific">Rhizobium jaguaris</name>
    <dbReference type="NCBI Taxonomy" id="1312183"/>
    <lineage>
        <taxon>Bacteria</taxon>
        <taxon>Pseudomonadati</taxon>
        <taxon>Pseudomonadota</taxon>
        <taxon>Alphaproteobacteria</taxon>
        <taxon>Hyphomicrobiales</taxon>
        <taxon>Rhizobiaceae</taxon>
        <taxon>Rhizobium/Agrobacterium group</taxon>
        <taxon>Rhizobium</taxon>
    </lineage>
</organism>
<evidence type="ECO:0000313" key="1">
    <source>
        <dbReference type="EMBL" id="AYG61249.1"/>
    </source>
</evidence>
<dbReference type="SFLD" id="SFLDG01129">
    <property type="entry name" value="C1.5:_HAD__Beta-PGM__Phosphata"/>
    <property type="match status" value="1"/>
</dbReference>
<dbReference type="PANTHER" id="PTHR43611:SF3">
    <property type="entry name" value="FLAVIN MONONUCLEOTIDE HYDROLASE 1, CHLOROPLATIC"/>
    <property type="match status" value="1"/>
</dbReference>
<dbReference type="OrthoDB" id="9807742at2"/>
<dbReference type="InterPro" id="IPR006439">
    <property type="entry name" value="HAD-SF_hydro_IA"/>
</dbReference>
<dbReference type="PANTHER" id="PTHR43611">
    <property type="entry name" value="ALPHA-D-GLUCOSE 1-PHOSPHATE PHOSPHATASE"/>
    <property type="match status" value="1"/>
</dbReference>
<dbReference type="NCBIfam" id="TIGR01509">
    <property type="entry name" value="HAD-SF-IA-v3"/>
    <property type="match status" value="1"/>
</dbReference>
<sequence>MKVLMVDVDGVLVHGRPQDGLPLFTFLERDLGLSPELLQKEFFKPHWSEIIVGREPLMPRLESVLSRIAPDISAEALAAYWFENDSRLDHAFLDALAHYRADGIRIFLATNQEHMRAKYLMEELGLATHVNGIFYSAALGHRKPAEAFYALATDKAEASAGDIVFIDDVEENIESARRFGWQAIHWTGEIALHDALVPFLARK</sequence>
<dbReference type="SFLD" id="SFLDS00003">
    <property type="entry name" value="Haloacid_Dehalogenase"/>
    <property type="match status" value="1"/>
</dbReference>
<dbReference type="EMBL" id="CP032694">
    <property type="protein sequence ID" value="AYG61249.1"/>
    <property type="molecule type" value="Genomic_DNA"/>
</dbReference>
<dbReference type="SUPFAM" id="SSF56784">
    <property type="entry name" value="HAD-like"/>
    <property type="match status" value="1"/>
</dbReference>
<dbReference type="PRINTS" id="PR00413">
    <property type="entry name" value="HADHALOGNASE"/>
</dbReference>
<dbReference type="InterPro" id="IPR036412">
    <property type="entry name" value="HAD-like_sf"/>
</dbReference>
<evidence type="ECO:0000313" key="2">
    <source>
        <dbReference type="Proteomes" id="UP000282195"/>
    </source>
</evidence>
<dbReference type="KEGG" id="rjg:CCGE525_01880"/>
<dbReference type="Gene3D" id="3.40.50.1000">
    <property type="entry name" value="HAD superfamily/HAD-like"/>
    <property type="match status" value="1"/>
</dbReference>
<keyword evidence="2" id="KW-1185">Reference proteome</keyword>
<proteinExistence type="predicted"/>
<protein>
    <submittedName>
        <fullName evidence="1">HAD family hydrolase</fullName>
    </submittedName>
</protein>
<dbReference type="RefSeq" id="WP_120706201.1">
    <property type="nucleotide sequence ID" value="NZ_CP032694.1"/>
</dbReference>
<gene>
    <name evidence="1" type="ORF">CCGE525_01880</name>
</gene>
<dbReference type="AlphaFoldDB" id="A0A387FRI1"/>
<reference evidence="1 2" key="1">
    <citation type="submission" date="2018-10" db="EMBL/GenBank/DDBJ databases">
        <title>Rhizobium etli, R. leguminosarum and a new Rhizobium genospecies from Phaseolus dumosus.</title>
        <authorList>
            <person name="Ramirez-Puebla S.T."/>
            <person name="Rogel-Hernandez M.A."/>
            <person name="Guerrero G."/>
            <person name="Ormeno-Orrillo E."/>
            <person name="Martinez-Romero J.C."/>
            <person name="Negrete-Yankelevich S."/>
            <person name="Martinez-Romero E."/>
        </authorList>
    </citation>
    <scope>NUCLEOTIDE SEQUENCE [LARGE SCALE GENOMIC DNA]</scope>
    <source>
        <strain evidence="1 2">CCGE525</strain>
    </source>
</reference>
<dbReference type="GO" id="GO:0016787">
    <property type="term" value="F:hydrolase activity"/>
    <property type="evidence" value="ECO:0007669"/>
    <property type="project" value="UniProtKB-KW"/>
</dbReference>
<name>A0A387FRI1_9HYPH</name>
<keyword evidence="1" id="KW-0378">Hydrolase</keyword>
<dbReference type="Pfam" id="PF00702">
    <property type="entry name" value="Hydrolase"/>
    <property type="match status" value="1"/>
</dbReference>
<accession>A0A387FRI1</accession>